<keyword evidence="3 6" id="KW-0698">rRNA processing</keyword>
<comment type="caution">
    <text evidence="10">The sequence shown here is derived from an EMBL/GenBank/DDBJ whole genome shotgun (WGS) entry which is preliminary data.</text>
</comment>
<dbReference type="AlphaFoldDB" id="A0AAN8SBQ4"/>
<dbReference type="GO" id="GO:0000455">
    <property type="term" value="P:enzyme-directed rRNA pseudouridine synthesis"/>
    <property type="evidence" value="ECO:0007669"/>
    <property type="project" value="UniProtKB-UniRule"/>
</dbReference>
<comment type="catalytic activity">
    <reaction evidence="6">
        <text>an N(1)-methylpseudouridine in rRNA + S-adenosyl-L-methionine = N(1)-methyl-N(3)-[(3S)-3-amino-3-carboxypropyl]pseudouridine in rRNA + S-methyl-5'-thioadenosine + H(+)</text>
        <dbReference type="Rhea" id="RHEA:63296"/>
        <dbReference type="Rhea" id="RHEA-COMP:11634"/>
        <dbReference type="Rhea" id="RHEA-COMP:16310"/>
        <dbReference type="ChEBI" id="CHEBI:15378"/>
        <dbReference type="ChEBI" id="CHEBI:17509"/>
        <dbReference type="ChEBI" id="CHEBI:59789"/>
        <dbReference type="ChEBI" id="CHEBI:74890"/>
        <dbReference type="ChEBI" id="CHEBI:146234"/>
        <dbReference type="EC" id="2.5.1.157"/>
    </reaction>
</comment>
<dbReference type="GO" id="GO:1904047">
    <property type="term" value="F:S-adenosyl-L-methionine binding"/>
    <property type="evidence" value="ECO:0007669"/>
    <property type="project" value="UniProtKB-UniRule"/>
</dbReference>
<dbReference type="Pfam" id="PF04034">
    <property type="entry name" value="Ribo_biogen_C"/>
    <property type="match status" value="1"/>
</dbReference>
<feature type="compositionally biased region" description="Basic residues" evidence="7">
    <location>
        <begin position="1"/>
        <end position="17"/>
    </location>
</feature>
<evidence type="ECO:0000256" key="3">
    <source>
        <dbReference type="ARBA" id="ARBA00022552"/>
    </source>
</evidence>
<comment type="caution">
    <text evidence="6">Lacks conserved residue(s) required for the propagation of feature annotation.</text>
</comment>
<comment type="function">
    <text evidence="6">Aminocarboxypropyltransferase that catalyzes the aminocarboxypropyl transfer on pseudouridine in 18S rRNA. It constitutes the last step in biosynthesis of the hypermodified N1-methyl-N3-(3-amino-3-carboxypropyl) pseudouridine (m1acp3-Psi).</text>
</comment>
<feature type="binding site" evidence="6">
    <location>
        <position position="76"/>
    </location>
    <ligand>
        <name>S-adenosyl-L-methionine</name>
        <dbReference type="ChEBI" id="CHEBI:59789"/>
    </ligand>
</feature>
<evidence type="ECO:0000256" key="5">
    <source>
        <dbReference type="ARBA" id="ARBA00022691"/>
    </source>
</evidence>
<dbReference type="PANTHER" id="PTHR20426">
    <property type="entry name" value="RIBOSOME BIOGENESIS PROTEIN TSR3 HOMOLOG"/>
    <property type="match status" value="1"/>
</dbReference>
<feature type="binding site" evidence="6">
    <location>
        <position position="124"/>
    </location>
    <ligand>
        <name>S-adenosyl-L-methionine</name>
        <dbReference type="ChEBI" id="CHEBI:59789"/>
    </ligand>
</feature>
<dbReference type="HAMAP" id="MF_01116">
    <property type="entry name" value="TSR3"/>
    <property type="match status" value="1"/>
</dbReference>
<dbReference type="Pfam" id="PF04068">
    <property type="entry name" value="Fer4_RLI"/>
    <property type="match status" value="1"/>
</dbReference>
<evidence type="ECO:0000259" key="8">
    <source>
        <dbReference type="Pfam" id="PF04034"/>
    </source>
</evidence>
<evidence type="ECO:0000256" key="7">
    <source>
        <dbReference type="SAM" id="MobiDB-lite"/>
    </source>
</evidence>
<evidence type="ECO:0000313" key="10">
    <source>
        <dbReference type="EMBL" id="KAK6643665.1"/>
    </source>
</evidence>
<feature type="region of interest" description="Disordered" evidence="7">
    <location>
        <begin position="1"/>
        <end position="40"/>
    </location>
</feature>
<keyword evidence="2 6" id="KW-0690">Ribosome biogenesis</keyword>
<dbReference type="Proteomes" id="UP001372834">
    <property type="component" value="Unassembled WGS sequence"/>
</dbReference>
<evidence type="ECO:0000256" key="4">
    <source>
        <dbReference type="ARBA" id="ARBA00022679"/>
    </source>
</evidence>
<dbReference type="PANTHER" id="PTHR20426:SF0">
    <property type="entry name" value="18S RRNA AMINOCARBOXYPROPYLTRANSFERASE"/>
    <property type="match status" value="1"/>
</dbReference>
<evidence type="ECO:0000256" key="2">
    <source>
        <dbReference type="ARBA" id="ARBA00022517"/>
    </source>
</evidence>
<gene>
    <name evidence="10" type="ORF">RUM43_005175</name>
</gene>
<evidence type="ECO:0000313" key="11">
    <source>
        <dbReference type="Proteomes" id="UP001372834"/>
    </source>
</evidence>
<keyword evidence="4 6" id="KW-0808">Transferase</keyword>
<organism evidence="10 11">
    <name type="scientific">Polyplax serrata</name>
    <name type="common">Common mouse louse</name>
    <dbReference type="NCBI Taxonomy" id="468196"/>
    <lineage>
        <taxon>Eukaryota</taxon>
        <taxon>Metazoa</taxon>
        <taxon>Ecdysozoa</taxon>
        <taxon>Arthropoda</taxon>
        <taxon>Hexapoda</taxon>
        <taxon>Insecta</taxon>
        <taxon>Pterygota</taxon>
        <taxon>Neoptera</taxon>
        <taxon>Paraneoptera</taxon>
        <taxon>Psocodea</taxon>
        <taxon>Troctomorpha</taxon>
        <taxon>Phthiraptera</taxon>
        <taxon>Anoplura</taxon>
        <taxon>Polyplacidae</taxon>
        <taxon>Polyplax</taxon>
    </lineage>
</organism>
<protein>
    <recommendedName>
        <fullName evidence="6">18S rRNA aminocarboxypropyltransferase</fullName>
        <ecNumber evidence="6">2.5.1.157</ecNumber>
    </recommendedName>
</protein>
<evidence type="ECO:0000256" key="1">
    <source>
        <dbReference type="ARBA" id="ARBA00022490"/>
    </source>
</evidence>
<sequence length="524" mass="59391">MTKNKAKKGKPKRGSNKRNREEFVFEEDELSPESNSDDSIKDKLNQLGRILSEEITNAPFPVAMWNMNHCDPKRCSGRKLARHNLIKTIPLGQRFNGVALSPMGQKCLSREDRELIRRSGIAVVDCSWARLSETPFHKMKTPNARLLPWLVAANPVNYGKPCELSCVEAIAAALILTGFEHEANLYLSKFKWGSSFKQLNNELLIKYANCCTSTDVVKVQNDYLEIHTNERKKRREHEVDEINNDNIESDSGESVVEDVSLDLKNHLKFSNFNLEPTQKDNVSFVTKSQDLVEDFQTLTIGGNKGGNNLDSPVSYYYRKNKTDENEHKTVGTPVKLATSPVATMKTGGSLLGVVRRVRDASAELHNYIQSWNKSHICGISILQKIRGTMLKSVSLVVQSEEENALLVELFSSLEEILGNFSVIIESIATLTKQMRSIVLLQKCKSPPFLTWPIDKYGHVFQEILGAYVKEYEVKRITFENIGLCGENENKLLLYIAAWMYQVYVDERTNVLVEKLLMETGHKPE</sequence>
<reference evidence="10 11" key="1">
    <citation type="submission" date="2023-10" db="EMBL/GenBank/DDBJ databases">
        <title>Genomes of two closely related lineages of the louse Polyplax serrata with different host specificities.</title>
        <authorList>
            <person name="Martinu J."/>
            <person name="Tarabai H."/>
            <person name="Stefka J."/>
            <person name="Hypsa V."/>
        </authorList>
    </citation>
    <scope>NUCLEOTIDE SEQUENCE [LARGE SCALE GENOMIC DNA]</scope>
    <source>
        <strain evidence="10">HR10_N</strain>
    </source>
</reference>
<keyword evidence="5 6" id="KW-0949">S-adenosyl-L-methionine</keyword>
<dbReference type="EMBL" id="JAWJWE010000002">
    <property type="protein sequence ID" value="KAK6643665.1"/>
    <property type="molecule type" value="Genomic_DNA"/>
</dbReference>
<dbReference type="NCBIfam" id="NF002621">
    <property type="entry name" value="PRK02287.1"/>
    <property type="match status" value="1"/>
</dbReference>
<dbReference type="InterPro" id="IPR007209">
    <property type="entry name" value="RNaseL-inhib-like_metal-bd_dom"/>
</dbReference>
<feature type="domain" description="16S/18S rRNA aminocarboxypropyltransferase Tsr3 C-terminal" evidence="8">
    <location>
        <begin position="98"/>
        <end position="224"/>
    </location>
</feature>
<proteinExistence type="inferred from homology"/>
<dbReference type="GO" id="GO:0030490">
    <property type="term" value="P:maturation of SSU-rRNA"/>
    <property type="evidence" value="ECO:0007669"/>
    <property type="project" value="TreeGrafter"/>
</dbReference>
<name>A0AAN8SBQ4_POLSC</name>
<dbReference type="EC" id="2.5.1.157" evidence="6"/>
<evidence type="ECO:0000259" key="9">
    <source>
        <dbReference type="Pfam" id="PF04068"/>
    </source>
</evidence>
<dbReference type="GO" id="GO:0106388">
    <property type="term" value="F:rRNA small subunit aminocarboxypropyltransferase activity"/>
    <property type="evidence" value="ECO:0007669"/>
    <property type="project" value="UniProtKB-EC"/>
</dbReference>
<accession>A0AAN8SBQ4</accession>
<keyword evidence="1" id="KW-0963">Cytoplasm</keyword>
<evidence type="ECO:0000256" key="6">
    <source>
        <dbReference type="HAMAP-Rule" id="MF_03146"/>
    </source>
</evidence>
<dbReference type="InterPro" id="IPR007177">
    <property type="entry name" value="Tsr3_C"/>
</dbReference>
<feature type="binding site" evidence="6">
    <location>
        <position position="147"/>
    </location>
    <ligand>
        <name>S-adenosyl-L-methionine</name>
        <dbReference type="ChEBI" id="CHEBI:59789"/>
    </ligand>
</feature>
<comment type="similarity">
    <text evidence="6">Belongs to the TDD superfamily. TSR3 family.</text>
</comment>
<feature type="domain" description="RNase L inhibitor RLI-like possible metal-binding" evidence="9">
    <location>
        <begin position="61"/>
        <end position="94"/>
    </location>
</feature>
<dbReference type="InterPro" id="IPR022968">
    <property type="entry name" value="Tsr3-like"/>
</dbReference>